<organism evidence="1 2">
    <name type="scientific">Blepharisma stoltei</name>
    <dbReference type="NCBI Taxonomy" id="1481888"/>
    <lineage>
        <taxon>Eukaryota</taxon>
        <taxon>Sar</taxon>
        <taxon>Alveolata</taxon>
        <taxon>Ciliophora</taxon>
        <taxon>Postciliodesmatophora</taxon>
        <taxon>Heterotrichea</taxon>
        <taxon>Heterotrichida</taxon>
        <taxon>Blepharismidae</taxon>
        <taxon>Blepharisma</taxon>
    </lineage>
</organism>
<accession>A0AAU9IJQ2</accession>
<proteinExistence type="predicted"/>
<dbReference type="EMBL" id="CAJZBQ010000013">
    <property type="protein sequence ID" value="CAG9315050.1"/>
    <property type="molecule type" value="Genomic_DNA"/>
</dbReference>
<keyword evidence="2" id="KW-1185">Reference proteome</keyword>
<protein>
    <submittedName>
        <fullName evidence="1">Uncharacterized protein</fullName>
    </submittedName>
</protein>
<reference evidence="1" key="1">
    <citation type="submission" date="2021-09" db="EMBL/GenBank/DDBJ databases">
        <authorList>
            <consortium name="AG Swart"/>
            <person name="Singh M."/>
            <person name="Singh A."/>
            <person name="Seah K."/>
            <person name="Emmerich C."/>
        </authorList>
    </citation>
    <scope>NUCLEOTIDE SEQUENCE</scope>
    <source>
        <strain evidence="1">ATCC30299</strain>
    </source>
</reference>
<evidence type="ECO:0000313" key="1">
    <source>
        <dbReference type="EMBL" id="CAG9315050.1"/>
    </source>
</evidence>
<dbReference type="AlphaFoldDB" id="A0AAU9IJQ2"/>
<sequence>MRNENEFNMMQEESKEFYWEIKNSSQMITICSGLKERCCIAVCSALGDIFCSLKGAYYKNLLFDKLKINRIITNKNQERKRIQYDARGLIRISLGNLKIQVKW</sequence>
<name>A0AAU9IJQ2_9CILI</name>
<comment type="caution">
    <text evidence="1">The sequence shown here is derived from an EMBL/GenBank/DDBJ whole genome shotgun (WGS) entry which is preliminary data.</text>
</comment>
<gene>
    <name evidence="1" type="ORF">BSTOLATCC_MIC13280</name>
</gene>
<evidence type="ECO:0000313" key="2">
    <source>
        <dbReference type="Proteomes" id="UP001162131"/>
    </source>
</evidence>
<dbReference type="Proteomes" id="UP001162131">
    <property type="component" value="Unassembled WGS sequence"/>
</dbReference>